<protein>
    <recommendedName>
        <fullName evidence="3">Hexosyltransferase</fullName>
    </recommendedName>
</protein>
<dbReference type="PANTHER" id="PTHR32116">
    <property type="entry name" value="GALACTURONOSYLTRANSFERASE 4-RELATED"/>
    <property type="match status" value="1"/>
</dbReference>
<dbReference type="PANTHER" id="PTHR32116:SF74">
    <property type="entry name" value="GALACTURONOSYLTRANSFERASE 10-RELATED"/>
    <property type="match status" value="1"/>
</dbReference>
<organism evidence="1 2">
    <name type="scientific">Brassica napus</name>
    <name type="common">Rape</name>
    <dbReference type="NCBI Taxonomy" id="3708"/>
    <lineage>
        <taxon>Eukaryota</taxon>
        <taxon>Viridiplantae</taxon>
        <taxon>Streptophyta</taxon>
        <taxon>Embryophyta</taxon>
        <taxon>Tracheophyta</taxon>
        <taxon>Spermatophyta</taxon>
        <taxon>Magnoliopsida</taxon>
        <taxon>eudicotyledons</taxon>
        <taxon>Gunneridae</taxon>
        <taxon>Pentapetalae</taxon>
        <taxon>rosids</taxon>
        <taxon>malvids</taxon>
        <taxon>Brassicales</taxon>
        <taxon>Brassicaceae</taxon>
        <taxon>Brassiceae</taxon>
        <taxon>Brassica</taxon>
    </lineage>
</organism>
<comment type="caution">
    <text evidence="1">The sequence shown here is derived from an EMBL/GenBank/DDBJ whole genome shotgun (WGS) entry which is preliminary data.</text>
</comment>
<reference evidence="1 2" key="1">
    <citation type="submission" date="2021-05" db="EMBL/GenBank/DDBJ databases">
        <title>Genome Assembly of Synthetic Allotetraploid Brassica napus Reveals Homoeologous Exchanges between Subgenomes.</title>
        <authorList>
            <person name="Davis J.T."/>
        </authorList>
    </citation>
    <scope>NUCLEOTIDE SEQUENCE [LARGE SCALE GENOMIC DNA]</scope>
    <source>
        <strain evidence="2">cv. Da-Ae</strain>
        <tissue evidence="1">Seedling</tissue>
    </source>
</reference>
<accession>A0ABQ7ZLF3</accession>
<gene>
    <name evidence="1" type="ORF">HID58_068446</name>
</gene>
<proteinExistence type="predicted"/>
<name>A0ABQ7ZLF3_BRANA</name>
<keyword evidence="2" id="KW-1185">Reference proteome</keyword>
<dbReference type="Proteomes" id="UP000824890">
    <property type="component" value="Unassembled WGS sequence"/>
</dbReference>
<dbReference type="InterPro" id="IPR029993">
    <property type="entry name" value="GAUT"/>
</dbReference>
<evidence type="ECO:0000313" key="1">
    <source>
        <dbReference type="EMBL" id="KAH0881052.1"/>
    </source>
</evidence>
<evidence type="ECO:0000313" key="2">
    <source>
        <dbReference type="Proteomes" id="UP000824890"/>
    </source>
</evidence>
<sequence>MDTLRKKLTPMIQSFGCLSQVLVQSQSRRVMKKTAKVLIVMPKNMRSSQKVVLSFLQNKEDVNRDWTKYDHYGSTTMIMRLKATIQSLEGQMSSVTEKSAKYAQIAAEEVPKSLYCLGVRLTTDLYHVCVFSDNIVATSVVVNSTALNSKAPEKFVFHLVTNAIKSWFAMNVDNLGVTVEGYGLELQEHYKQQKRAHWQQFSRQVISIGM</sequence>
<dbReference type="EMBL" id="JAGKQM010000015">
    <property type="protein sequence ID" value="KAH0881052.1"/>
    <property type="molecule type" value="Genomic_DNA"/>
</dbReference>
<evidence type="ECO:0008006" key="3">
    <source>
        <dbReference type="Google" id="ProtNLM"/>
    </source>
</evidence>